<dbReference type="RefSeq" id="XP_024667037.1">
    <property type="nucleotide sequence ID" value="XM_024811269.1"/>
</dbReference>
<dbReference type="STRING" id="45607.A0A2T0FQ23"/>
<proteinExistence type="predicted"/>
<feature type="transmembrane region" description="Helical" evidence="2">
    <location>
        <begin position="119"/>
        <end position="144"/>
    </location>
</feature>
<gene>
    <name evidence="3" type="ORF">B9G98_04712</name>
</gene>
<dbReference type="GeneID" id="36518460"/>
<reference evidence="3 4" key="1">
    <citation type="submission" date="2017-04" db="EMBL/GenBank/DDBJ databases">
        <title>Genome sequencing of [Candida] sorbophila.</title>
        <authorList>
            <person name="Ahn J.O."/>
        </authorList>
    </citation>
    <scope>NUCLEOTIDE SEQUENCE [LARGE SCALE GENOMIC DNA]</scope>
    <source>
        <strain evidence="3 4">DS02</strain>
    </source>
</reference>
<dbReference type="InterPro" id="IPR025187">
    <property type="entry name" value="DUF4112"/>
</dbReference>
<comment type="caution">
    <text evidence="3">The sequence shown here is derived from an EMBL/GenBank/DDBJ whole genome shotgun (WGS) entry which is preliminary data.</text>
</comment>
<feature type="transmembrane region" description="Helical" evidence="2">
    <location>
        <begin position="68"/>
        <end position="99"/>
    </location>
</feature>
<name>A0A2T0FQ23_9ASCO</name>
<feature type="compositionally biased region" description="Basic and acidic residues" evidence="1">
    <location>
        <begin position="180"/>
        <end position="191"/>
    </location>
</feature>
<dbReference type="EMBL" id="NDIQ01000022">
    <property type="protein sequence ID" value="PRT57092.1"/>
    <property type="molecule type" value="Genomic_DNA"/>
</dbReference>
<keyword evidence="2" id="KW-0812">Transmembrane</keyword>
<evidence type="ECO:0000313" key="3">
    <source>
        <dbReference type="EMBL" id="PRT57092.1"/>
    </source>
</evidence>
<dbReference type="AlphaFoldDB" id="A0A2T0FQ23"/>
<dbReference type="Pfam" id="PF13430">
    <property type="entry name" value="DUF4112"/>
    <property type="match status" value="1"/>
</dbReference>
<dbReference type="PANTHER" id="PTHR35519:SF2">
    <property type="entry name" value="PH DOMAIN PROTEIN"/>
    <property type="match status" value="1"/>
</dbReference>
<dbReference type="Proteomes" id="UP000238350">
    <property type="component" value="Unassembled WGS sequence"/>
</dbReference>
<evidence type="ECO:0000256" key="2">
    <source>
        <dbReference type="SAM" id="Phobius"/>
    </source>
</evidence>
<keyword evidence="2" id="KW-0472">Membrane</keyword>
<keyword evidence="4" id="KW-1185">Reference proteome</keyword>
<protein>
    <submittedName>
        <fullName evidence="3">Uncharacterized protein</fullName>
    </submittedName>
</protein>
<evidence type="ECO:0000313" key="4">
    <source>
        <dbReference type="Proteomes" id="UP000238350"/>
    </source>
</evidence>
<keyword evidence="2" id="KW-1133">Transmembrane helix</keyword>
<organism evidence="3 4">
    <name type="scientific">Wickerhamiella sorbophila</name>
    <dbReference type="NCBI Taxonomy" id="45607"/>
    <lineage>
        <taxon>Eukaryota</taxon>
        <taxon>Fungi</taxon>
        <taxon>Dikarya</taxon>
        <taxon>Ascomycota</taxon>
        <taxon>Saccharomycotina</taxon>
        <taxon>Dipodascomycetes</taxon>
        <taxon>Dipodascales</taxon>
        <taxon>Trichomonascaceae</taxon>
        <taxon>Wickerhamiella</taxon>
    </lineage>
</organism>
<dbReference type="OrthoDB" id="2103474at2759"/>
<dbReference type="PANTHER" id="PTHR35519">
    <property type="entry name" value="MEMBRANE PROTEINS"/>
    <property type="match status" value="1"/>
</dbReference>
<feature type="region of interest" description="Disordered" evidence="1">
    <location>
        <begin position="169"/>
        <end position="191"/>
    </location>
</feature>
<accession>A0A2T0FQ23</accession>
<sequence>MKTPKKAFKEKVEHEFGVEDPYYKEEEEVAEDGTVTTKRVKREVPAGISANDASVLKKTKLHAYRLELWFSMCGLNVGWSAVIGIIPLVGSALCAWLAFNTVSMADKIDGGLTNWQKSRMYYNATVTSAVGFIPLVGDIIQAVYKGSTRNAMLLEEILIERGQKNLSAAGDSSKLTSKGTKVDVPPKNHLK</sequence>
<evidence type="ECO:0000256" key="1">
    <source>
        <dbReference type="SAM" id="MobiDB-lite"/>
    </source>
</evidence>